<dbReference type="Pfam" id="PF01551">
    <property type="entry name" value="Peptidase_M23"/>
    <property type="match status" value="1"/>
</dbReference>
<evidence type="ECO:0000313" key="5">
    <source>
        <dbReference type="Proteomes" id="UP001594351"/>
    </source>
</evidence>
<accession>A0ABV6YRM3</accession>
<keyword evidence="2" id="KW-0812">Transmembrane</keyword>
<dbReference type="CDD" id="cd12797">
    <property type="entry name" value="M23_peptidase"/>
    <property type="match status" value="1"/>
</dbReference>
<sequence>MVSKEKRHKMLFWLKILVCFIAVIFVSSILFLRLESKNPNIGLKLDSTILGKVQEIEITVSDIRSGIRKIQIVLTQEGKKSFLLEKDYPAQGLLRISAMKKARFKIKLEPSEHGISDGKAVLSIVASDYSWRRWGQGNQVALERQVLFDTQPPEVVVISRQHNVNQGGAGLVIYTLSETCPSNGVRVGENFFPGYAGYFEDTNIFLAFFGLTHEQGPGTSLSVQATDQAGNSVQAGFYHHINKRRFRKDNINLSDNFLKMKMPEFDNLLRLDPAVPVIERFLKVNKDLRHSNYEDIMAITRHTDAKLYWRGEFMRFPNSANRAGYADYRTYKYKGREIDHQTHLGIDLASLAHSPVPAANNGRIAFAGSIGIYGKTVLIDHGFGLFSMYSHLNSFQVQKDQMVNTGDTIGNSGSTGLAGGDHLHFSIIIQNIFVNPKEWWDPAWIKNNISAKIESVKNSWNE</sequence>
<dbReference type="SUPFAM" id="SSF51261">
    <property type="entry name" value="Duplicated hybrid motif"/>
    <property type="match status" value="1"/>
</dbReference>
<dbReference type="PANTHER" id="PTHR21666:SF289">
    <property type="entry name" value="L-ALA--D-GLU ENDOPEPTIDASE"/>
    <property type="match status" value="1"/>
</dbReference>
<dbReference type="EC" id="3.4.24.-" evidence="4"/>
<evidence type="ECO:0000256" key="2">
    <source>
        <dbReference type="SAM" id="Phobius"/>
    </source>
</evidence>
<dbReference type="GO" id="GO:0016787">
    <property type="term" value="F:hydrolase activity"/>
    <property type="evidence" value="ECO:0007669"/>
    <property type="project" value="UniProtKB-KW"/>
</dbReference>
<evidence type="ECO:0000256" key="1">
    <source>
        <dbReference type="ARBA" id="ARBA00022729"/>
    </source>
</evidence>
<keyword evidence="1" id="KW-0732">Signal</keyword>
<gene>
    <name evidence="4" type="ORF">ACFL27_01490</name>
</gene>
<keyword evidence="4" id="KW-0378">Hydrolase</keyword>
<comment type="caution">
    <text evidence="4">The sequence shown here is derived from an EMBL/GenBank/DDBJ whole genome shotgun (WGS) entry which is preliminary data.</text>
</comment>
<evidence type="ECO:0000259" key="3">
    <source>
        <dbReference type="Pfam" id="PF01551"/>
    </source>
</evidence>
<protein>
    <submittedName>
        <fullName evidence="4">M23 family metallopeptidase</fullName>
        <ecNumber evidence="4">3.4.24.-</ecNumber>
    </submittedName>
</protein>
<feature type="domain" description="M23ase beta-sheet core" evidence="3">
    <location>
        <begin position="342"/>
        <end position="436"/>
    </location>
</feature>
<evidence type="ECO:0000313" key="4">
    <source>
        <dbReference type="EMBL" id="MFC1848855.1"/>
    </source>
</evidence>
<name>A0ABV6YRM3_UNCC1</name>
<keyword evidence="5" id="KW-1185">Reference proteome</keyword>
<dbReference type="EMBL" id="JBHPBY010000009">
    <property type="protein sequence ID" value="MFC1848855.1"/>
    <property type="molecule type" value="Genomic_DNA"/>
</dbReference>
<reference evidence="4 5" key="1">
    <citation type="submission" date="2024-09" db="EMBL/GenBank/DDBJ databases">
        <title>Laminarin stimulates single cell rates of sulfate reduction while oxygen inhibits transcriptomic activity in coastal marine sediment.</title>
        <authorList>
            <person name="Lindsay M."/>
            <person name="Orcutt B."/>
            <person name="Emerson D."/>
            <person name="Stepanauskas R."/>
            <person name="D'Angelo T."/>
        </authorList>
    </citation>
    <scope>NUCLEOTIDE SEQUENCE [LARGE SCALE GENOMIC DNA]</scope>
    <source>
        <strain evidence="4">SAG AM-311-K15</strain>
    </source>
</reference>
<dbReference type="InterPro" id="IPR011055">
    <property type="entry name" value="Dup_hybrid_motif"/>
</dbReference>
<dbReference type="PANTHER" id="PTHR21666">
    <property type="entry name" value="PEPTIDASE-RELATED"/>
    <property type="match status" value="1"/>
</dbReference>
<dbReference type="Gene3D" id="2.70.70.10">
    <property type="entry name" value="Glucose Permease (Domain IIA)"/>
    <property type="match status" value="1"/>
</dbReference>
<dbReference type="Proteomes" id="UP001594351">
    <property type="component" value="Unassembled WGS sequence"/>
</dbReference>
<dbReference type="InterPro" id="IPR016047">
    <property type="entry name" value="M23ase_b-sheet_dom"/>
</dbReference>
<organism evidence="4 5">
    <name type="scientific">candidate division CSSED10-310 bacterium</name>
    <dbReference type="NCBI Taxonomy" id="2855610"/>
    <lineage>
        <taxon>Bacteria</taxon>
        <taxon>Bacteria division CSSED10-310</taxon>
    </lineage>
</organism>
<proteinExistence type="predicted"/>
<keyword evidence="2" id="KW-1133">Transmembrane helix</keyword>
<keyword evidence="2" id="KW-0472">Membrane</keyword>
<feature type="transmembrane region" description="Helical" evidence="2">
    <location>
        <begin position="12"/>
        <end position="32"/>
    </location>
</feature>
<dbReference type="InterPro" id="IPR050570">
    <property type="entry name" value="Cell_wall_metabolism_enzyme"/>
</dbReference>